<accession>Q19AW7</accession>
<organism evidence="13">
    <name type="scientific">Paris polyphylla virus X</name>
    <dbReference type="NCBI Taxonomy" id="388066"/>
    <lineage>
        <taxon>Viruses</taxon>
        <taxon>Riboviria</taxon>
        <taxon>Orthornavirae</taxon>
        <taxon>Kitrinoviricota</taxon>
        <taxon>Alsuviricetes</taxon>
        <taxon>Tymovirales</taxon>
        <taxon>Alphaflexiviridae</taxon>
        <taxon>Potexvirus</taxon>
    </lineage>
</organism>
<name>Q19AW7_9VIRU</name>
<comment type="similarity">
    <text evidence="2">Belongs to the Tymovirales TGBp3 protein family.</text>
</comment>
<keyword evidence="9" id="KW-0472">Membrane</keyword>
<dbReference type="InterPro" id="IPR003411">
    <property type="entry name" value="TGBp3"/>
</dbReference>
<evidence type="ECO:0000256" key="12">
    <source>
        <dbReference type="ARBA" id="ARBA00033148"/>
    </source>
</evidence>
<keyword evidence="5" id="KW-0812">Transmembrane</keyword>
<dbReference type="GO" id="GO:0044167">
    <property type="term" value="C:host cell endoplasmic reticulum membrane"/>
    <property type="evidence" value="ECO:0007669"/>
    <property type="project" value="UniProtKB-SubCell"/>
</dbReference>
<evidence type="ECO:0000256" key="1">
    <source>
        <dbReference type="ARBA" id="ARBA00004625"/>
    </source>
</evidence>
<keyword evidence="10" id="KW-1038">Host endoplasmic reticulum</keyword>
<dbReference type="Pfam" id="PF02495">
    <property type="entry name" value="TGBp3"/>
    <property type="match status" value="1"/>
</dbReference>
<evidence type="ECO:0000256" key="5">
    <source>
        <dbReference type="ARBA" id="ARBA00022692"/>
    </source>
</evidence>
<evidence type="ECO:0000256" key="7">
    <source>
        <dbReference type="ARBA" id="ARBA00022989"/>
    </source>
</evidence>
<evidence type="ECO:0000256" key="11">
    <source>
        <dbReference type="ARBA" id="ARBA00025270"/>
    </source>
</evidence>
<comment type="function">
    <text evidence="11">Plays a role in viral cell-to-cell propagation, by facilitating genome transport to neighboring plant cells through plasmosdesmata. May induce the formation of granular vesicles derived from the Endoplasmic reticulum, which align on actin filaments.</text>
</comment>
<evidence type="ECO:0000256" key="9">
    <source>
        <dbReference type="ARBA" id="ARBA00023136"/>
    </source>
</evidence>
<evidence type="ECO:0000256" key="6">
    <source>
        <dbReference type="ARBA" id="ARBA00022870"/>
    </source>
</evidence>
<evidence type="ECO:0000256" key="3">
    <source>
        <dbReference type="ARBA" id="ARBA00013812"/>
    </source>
</evidence>
<comment type="subcellular location">
    <subcellularLocation>
        <location evidence="1">Host endoplasmic reticulum membrane</location>
    </subcellularLocation>
</comment>
<protein>
    <recommendedName>
        <fullName evidence="3">Movement protein TGBp3</fullName>
    </recommendedName>
    <alternativeName>
        <fullName evidence="12">Triple gene block 3 protein</fullName>
    </alternativeName>
</protein>
<dbReference type="GO" id="GO:0046740">
    <property type="term" value="P:transport of virus in host, cell to cell"/>
    <property type="evidence" value="ECO:0007669"/>
    <property type="project" value="UniProtKB-KW"/>
</dbReference>
<keyword evidence="4" id="KW-0813">Transport</keyword>
<keyword evidence="7" id="KW-1133">Transmembrane helix</keyword>
<evidence type="ECO:0000256" key="2">
    <source>
        <dbReference type="ARBA" id="ARBA00010355"/>
    </source>
</evidence>
<proteinExistence type="inferred from homology"/>
<reference evidence="13" key="1">
    <citation type="submission" date="2006-05" db="EMBL/GenBank/DDBJ databases">
        <title>Identification of a novel Potexvirus isolate infecting Paris polyphylla var. yunnanensis and analysis of 3'-terminal sequence.</title>
        <authorList>
            <person name="Dong J."/>
            <person name="Ding M."/>
            <person name="Zhang Z."/>
        </authorList>
    </citation>
    <scope>NUCLEOTIDE SEQUENCE</scope>
    <source>
        <strain evidence="13">Yunnan</strain>
    </source>
</reference>
<evidence type="ECO:0000256" key="8">
    <source>
        <dbReference type="ARBA" id="ARBA00023031"/>
    </source>
</evidence>
<evidence type="ECO:0000313" key="13">
    <source>
        <dbReference type="EMBL" id="ABF74753.1"/>
    </source>
</evidence>
<gene>
    <name evidence="13" type="primary">TGB3</name>
</gene>
<sequence length="63" mass="6788">MQYLSLVIIAVYIVLLYVIIARTHTGPSCIVTITGSAVTVQDCTDPELIKAIATLKPYVHGLS</sequence>
<keyword evidence="8" id="KW-0916">Viral movement protein</keyword>
<keyword evidence="6" id="KW-1043">Host membrane</keyword>
<evidence type="ECO:0000256" key="4">
    <source>
        <dbReference type="ARBA" id="ARBA00022448"/>
    </source>
</evidence>
<dbReference type="EMBL" id="DQ530433">
    <property type="protein sequence ID" value="ABF74753.1"/>
    <property type="molecule type" value="Genomic_RNA"/>
</dbReference>
<evidence type="ECO:0000256" key="10">
    <source>
        <dbReference type="ARBA" id="ARBA00023184"/>
    </source>
</evidence>